<reference evidence="3" key="1">
    <citation type="submission" date="2018-09" db="EMBL/GenBank/DDBJ databases">
        <authorList>
            <person name="Livingstone P.G."/>
            <person name="Whitworth D.E."/>
        </authorList>
    </citation>
    <scope>NUCLEOTIDE SEQUENCE [LARGE SCALE GENOMIC DNA]</scope>
    <source>
        <strain evidence="3">CA040B</strain>
    </source>
</reference>
<protein>
    <submittedName>
        <fullName evidence="2">Uncharacterized protein</fullName>
    </submittedName>
</protein>
<gene>
    <name evidence="2" type="ORF">D7X12_24645</name>
</gene>
<evidence type="ECO:0000313" key="3">
    <source>
        <dbReference type="Proteomes" id="UP000273405"/>
    </source>
</evidence>
<organism evidence="2 3">
    <name type="scientific">Corallococcus sicarius</name>
    <dbReference type="NCBI Taxonomy" id="2316726"/>
    <lineage>
        <taxon>Bacteria</taxon>
        <taxon>Pseudomonadati</taxon>
        <taxon>Myxococcota</taxon>
        <taxon>Myxococcia</taxon>
        <taxon>Myxococcales</taxon>
        <taxon>Cystobacterineae</taxon>
        <taxon>Myxococcaceae</taxon>
        <taxon>Corallococcus</taxon>
    </lineage>
</organism>
<feature type="region of interest" description="Disordered" evidence="1">
    <location>
        <begin position="631"/>
        <end position="651"/>
    </location>
</feature>
<feature type="region of interest" description="Disordered" evidence="1">
    <location>
        <begin position="59"/>
        <end position="85"/>
    </location>
</feature>
<proteinExistence type="predicted"/>
<name>A0A3A8N3U5_9BACT</name>
<accession>A0A3A8N3U5</accession>
<comment type="caution">
    <text evidence="2">The sequence shown here is derived from an EMBL/GenBank/DDBJ whole genome shotgun (WGS) entry which is preliminary data.</text>
</comment>
<dbReference type="Proteomes" id="UP000273405">
    <property type="component" value="Unassembled WGS sequence"/>
</dbReference>
<dbReference type="AlphaFoldDB" id="A0A3A8N3U5"/>
<evidence type="ECO:0000313" key="2">
    <source>
        <dbReference type="EMBL" id="RKH39077.1"/>
    </source>
</evidence>
<evidence type="ECO:0000256" key="1">
    <source>
        <dbReference type="SAM" id="MobiDB-lite"/>
    </source>
</evidence>
<dbReference type="EMBL" id="RAWG01000175">
    <property type="protein sequence ID" value="RKH39077.1"/>
    <property type="molecule type" value="Genomic_DNA"/>
</dbReference>
<sequence>MCMSWSIEVPAVNTLNRPLGDSAQEQALGHAECNVSRKVPLPGGSVLLAASARVPLELFNGPEDRDDGGVVGKKSAHPPDGSAPEPLFLPDGFTSWVKYAAELNAEASAEGTLPFVTLDGKGAINVLVADYRGHPTTHLLGDVLRKDAKTLRLPFQVDDVRALGPDDALAFQARIQLKTGATLSWPIVTAAVVTALAQRVGRAVALQLKADVGVSVGGSLQLEDELRLVFSRPKSPGPFTVSVRKATSHGGAVKIQVGATLGVESPLLTSLLTSVASTEQAREVTKVMEALESGTLSPTLLTLATALLGGLGFKEELDAAQTTVEKVYGELKTLIQDSVRATLKAGFEYEYARCTEDTTLMELEVPEAALSDVHGALISGDLASIQRQVKDAWTRRYFQMTSIETQRTRGFGLGWRDVFLAKASDRKKLKAVAQHASRDPVNGPRRYAFQGARAYEHKGWLAGGEVLQGIDFSAQMPGFSTRPSADAFEYGFFAQSRFKGSPSLQSLEDLARVWGALPDGAACEPLTALLQAAPRGASITARFELRLDSRAFKKLLKRIGTDPAAELECFAIALARALPRDSVAVRASPAVRQQVYAPLWKKYLMDRARNWDKAFILRSVEDRLKRMQPPAALQDRTWEQSSMAGGGPTPGAFMGVMENASRHGGDTGGTPYGKVYDIWARLTQRLKALQQAIDARSPLSDDPEHSIIVDAFDPLEDSGSDGFRMTATVAWFLELSRHWGFRADLQPLVGIQVGDQPELLLTSV</sequence>
<keyword evidence="3" id="KW-1185">Reference proteome</keyword>